<dbReference type="SMART" id="SM00507">
    <property type="entry name" value="HNHc"/>
    <property type="match status" value="1"/>
</dbReference>
<dbReference type="Proteomes" id="UP001139307">
    <property type="component" value="Unassembled WGS sequence"/>
</dbReference>
<sequence>MSTKKKNKKTKEHLLKTLGNICQICGKDLPSEKLALEHIFPKSKGGKDNKENLSIVCFSCNSKKGKNTSATYPLKSLLENKDFFINLCKYEKKNFAFTKEITLKNLKEYREKLKRDIFLINSVIKEIEKEF</sequence>
<dbReference type="PANTHER" id="PTHR33877">
    <property type="entry name" value="SLL1193 PROTEIN"/>
    <property type="match status" value="1"/>
</dbReference>
<evidence type="ECO:0000313" key="2">
    <source>
        <dbReference type="EMBL" id="MCW0263089.1"/>
    </source>
</evidence>
<proteinExistence type="predicted"/>
<name>A0AAJ1FUE3_FUSVC</name>
<organism evidence="2 3">
    <name type="scientific">Fusobacterium vincentii</name>
    <name type="common">Fusobacterium nucleatum subsp. vincentii</name>
    <dbReference type="NCBI Taxonomy" id="155615"/>
    <lineage>
        <taxon>Bacteria</taxon>
        <taxon>Fusobacteriati</taxon>
        <taxon>Fusobacteriota</taxon>
        <taxon>Fusobacteriia</taxon>
        <taxon>Fusobacteriales</taxon>
        <taxon>Fusobacteriaceae</taxon>
        <taxon>Fusobacterium</taxon>
    </lineage>
</organism>
<gene>
    <name evidence="2" type="ORF">NLX61_01770</name>
</gene>
<dbReference type="RefSeq" id="WP_115304512.1">
    <property type="nucleotide sequence ID" value="NZ_JAMXTT010000001.1"/>
</dbReference>
<accession>A0AAJ1FUE3</accession>
<protein>
    <submittedName>
        <fullName evidence="2">HNH endonuclease</fullName>
    </submittedName>
</protein>
<dbReference type="GO" id="GO:0004519">
    <property type="term" value="F:endonuclease activity"/>
    <property type="evidence" value="ECO:0007669"/>
    <property type="project" value="UniProtKB-KW"/>
</dbReference>
<dbReference type="InterPro" id="IPR003615">
    <property type="entry name" value="HNH_nuc"/>
</dbReference>
<keyword evidence="2" id="KW-0255">Endonuclease</keyword>
<dbReference type="PANTHER" id="PTHR33877:SF2">
    <property type="entry name" value="OS07G0170200 PROTEIN"/>
    <property type="match status" value="1"/>
</dbReference>
<evidence type="ECO:0000313" key="3">
    <source>
        <dbReference type="Proteomes" id="UP001139307"/>
    </source>
</evidence>
<dbReference type="AlphaFoldDB" id="A0AAJ1FUE3"/>
<dbReference type="Gene3D" id="1.10.30.50">
    <property type="match status" value="1"/>
</dbReference>
<evidence type="ECO:0000259" key="1">
    <source>
        <dbReference type="SMART" id="SM00507"/>
    </source>
</evidence>
<dbReference type="InterPro" id="IPR052892">
    <property type="entry name" value="NA-targeting_endonuclease"/>
</dbReference>
<dbReference type="InterPro" id="IPR029471">
    <property type="entry name" value="HNH_5"/>
</dbReference>
<comment type="caution">
    <text evidence="2">The sequence shown here is derived from an EMBL/GenBank/DDBJ whole genome shotgun (WGS) entry which is preliminary data.</text>
</comment>
<dbReference type="CDD" id="cd00085">
    <property type="entry name" value="HNHc"/>
    <property type="match status" value="1"/>
</dbReference>
<dbReference type="Pfam" id="PF14279">
    <property type="entry name" value="HNH_5"/>
    <property type="match status" value="1"/>
</dbReference>
<feature type="domain" description="HNH nuclease" evidence="1">
    <location>
        <begin position="9"/>
        <end position="62"/>
    </location>
</feature>
<keyword evidence="2" id="KW-0378">Hydrolase</keyword>
<keyword evidence="2" id="KW-0540">Nuclease</keyword>
<reference evidence="2" key="1">
    <citation type="submission" date="2022-06" db="EMBL/GenBank/DDBJ databases">
        <title>Draft Genome Sequence of Fusobacterium vincentii Strain CNGBCC1850030, Isolated from Healthy Human Feces.</title>
        <authorList>
            <person name="Jing X."/>
            <person name="Liu C."/>
            <person name="Ye Y."/>
            <person name="Xu J."/>
            <person name="Huang H."/>
            <person name="Wang B."/>
            <person name="Wei J."/>
            <person name="Zhao J."/>
        </authorList>
    </citation>
    <scope>NUCLEOTIDE SEQUENCE</scope>
    <source>
        <strain evidence="2">CNGBCC1850030</strain>
    </source>
</reference>
<dbReference type="EMBL" id="JAMXTT010000001">
    <property type="protein sequence ID" value="MCW0263089.1"/>
    <property type="molecule type" value="Genomic_DNA"/>
</dbReference>